<keyword evidence="5" id="KW-1185">Reference proteome</keyword>
<evidence type="ECO:0000313" key="5">
    <source>
        <dbReference type="Proteomes" id="UP000184128"/>
    </source>
</evidence>
<gene>
    <name evidence="4" type="ORF">SAMN02745249_00834</name>
</gene>
<evidence type="ECO:0000256" key="2">
    <source>
        <dbReference type="SAM" id="MobiDB-lite"/>
    </source>
</evidence>
<dbReference type="InterPro" id="IPR000089">
    <property type="entry name" value="Biotin_lipoyl"/>
</dbReference>
<dbReference type="Pfam" id="PF00364">
    <property type="entry name" value="Biotin_lipoyl"/>
    <property type="match status" value="1"/>
</dbReference>
<dbReference type="Gene3D" id="2.40.50.100">
    <property type="match status" value="1"/>
</dbReference>
<organism evidence="4 5">
    <name type="scientific">Atopostipes suicloacalis DSM 15692</name>
    <dbReference type="NCBI Taxonomy" id="1121025"/>
    <lineage>
        <taxon>Bacteria</taxon>
        <taxon>Bacillati</taxon>
        <taxon>Bacillota</taxon>
        <taxon>Bacilli</taxon>
        <taxon>Lactobacillales</taxon>
        <taxon>Carnobacteriaceae</taxon>
        <taxon>Atopostipes</taxon>
    </lineage>
</organism>
<dbReference type="SUPFAM" id="SSF51230">
    <property type="entry name" value="Single hybrid motif"/>
    <property type="match status" value="1"/>
</dbReference>
<accession>A0A1M4V560</accession>
<feature type="region of interest" description="Disordered" evidence="2">
    <location>
        <begin position="21"/>
        <end position="59"/>
    </location>
</feature>
<dbReference type="RefSeq" id="WP_073296826.1">
    <property type="nucleotide sequence ID" value="NZ_FQUF01000010.1"/>
</dbReference>
<dbReference type="PANTHER" id="PTHR45266">
    <property type="entry name" value="OXALOACETATE DECARBOXYLASE ALPHA CHAIN"/>
    <property type="match status" value="1"/>
</dbReference>
<dbReference type="AlphaFoldDB" id="A0A1M4V560"/>
<protein>
    <submittedName>
        <fullName evidence="4">Biotin-requiring enzyme</fullName>
    </submittedName>
</protein>
<dbReference type="PROSITE" id="PS00188">
    <property type="entry name" value="BIOTIN"/>
    <property type="match status" value="1"/>
</dbReference>
<evidence type="ECO:0000256" key="1">
    <source>
        <dbReference type="ARBA" id="ARBA00023267"/>
    </source>
</evidence>
<dbReference type="Proteomes" id="UP000184128">
    <property type="component" value="Unassembled WGS sequence"/>
</dbReference>
<dbReference type="InterPro" id="IPR011053">
    <property type="entry name" value="Single_hybrid_motif"/>
</dbReference>
<name>A0A1M4V560_9LACT</name>
<dbReference type="CDD" id="cd06850">
    <property type="entry name" value="biotinyl_domain"/>
    <property type="match status" value="1"/>
</dbReference>
<sequence>MKKYEIEINNEVYRVSVKELSAEADMSNQQTDPEAETEKSTPTESTPPPAPIGDGTEVTAPMAGTILSVQVSAGQEVVQGDTLIVLEAMKMENEIVAPTDGVVSEIYVQSNDRVESDQVLLTL</sequence>
<dbReference type="FunFam" id="2.40.50.100:FF:000003">
    <property type="entry name" value="Acetyl-CoA carboxylase biotin carboxyl carrier protein"/>
    <property type="match status" value="1"/>
</dbReference>
<reference evidence="4 5" key="1">
    <citation type="submission" date="2016-11" db="EMBL/GenBank/DDBJ databases">
        <authorList>
            <person name="Jaros S."/>
            <person name="Januszkiewicz K."/>
            <person name="Wedrychowicz H."/>
        </authorList>
    </citation>
    <scope>NUCLEOTIDE SEQUENCE [LARGE SCALE GENOMIC DNA]</scope>
    <source>
        <strain evidence="4 5">DSM 15692</strain>
    </source>
</reference>
<dbReference type="OrthoDB" id="9812676at2"/>
<dbReference type="EMBL" id="FQUF01000010">
    <property type="protein sequence ID" value="SHE64114.1"/>
    <property type="molecule type" value="Genomic_DNA"/>
</dbReference>
<dbReference type="PROSITE" id="PS50968">
    <property type="entry name" value="BIOTINYL_LIPOYL"/>
    <property type="match status" value="1"/>
</dbReference>
<evidence type="ECO:0000313" key="4">
    <source>
        <dbReference type="EMBL" id="SHE64114.1"/>
    </source>
</evidence>
<dbReference type="InterPro" id="IPR001882">
    <property type="entry name" value="Biotin_BS"/>
</dbReference>
<keyword evidence="1" id="KW-0092">Biotin</keyword>
<evidence type="ECO:0000259" key="3">
    <source>
        <dbReference type="PROSITE" id="PS50968"/>
    </source>
</evidence>
<feature type="domain" description="Lipoyl-binding" evidence="3">
    <location>
        <begin position="49"/>
        <end position="123"/>
    </location>
</feature>
<proteinExistence type="predicted"/>
<dbReference type="STRING" id="1121025.SAMN02745249_00834"/>
<dbReference type="PANTHER" id="PTHR45266:SF3">
    <property type="entry name" value="OXALOACETATE DECARBOXYLASE ALPHA CHAIN"/>
    <property type="match status" value="1"/>
</dbReference>
<dbReference type="InterPro" id="IPR050709">
    <property type="entry name" value="Biotin_Carboxyl_Carrier/Decarb"/>
</dbReference>